<evidence type="ECO:0000313" key="2">
    <source>
        <dbReference type="EMBL" id="MBU5626545.1"/>
    </source>
</evidence>
<protein>
    <recommendedName>
        <fullName evidence="4">DUF4355 domain-containing protein</fullName>
    </recommendedName>
</protein>
<reference evidence="2 3" key="1">
    <citation type="submission" date="2021-06" db="EMBL/GenBank/DDBJ databases">
        <authorList>
            <person name="Sun Q."/>
            <person name="Li D."/>
        </authorList>
    </citation>
    <scope>NUCLEOTIDE SEQUENCE [LARGE SCALE GENOMIC DNA]</scope>
    <source>
        <strain evidence="2 3">MSJ-2</strain>
    </source>
</reference>
<proteinExistence type="predicted"/>
<dbReference type="EMBL" id="JAHLQN010000001">
    <property type="protein sequence ID" value="MBU5626545.1"/>
    <property type="molecule type" value="Genomic_DNA"/>
</dbReference>
<feature type="compositionally biased region" description="Basic and acidic residues" evidence="1">
    <location>
        <begin position="68"/>
        <end position="84"/>
    </location>
</feature>
<feature type="region of interest" description="Disordered" evidence="1">
    <location>
        <begin position="1"/>
        <end position="84"/>
    </location>
</feature>
<feature type="compositionally biased region" description="Basic and acidic residues" evidence="1">
    <location>
        <begin position="158"/>
        <end position="185"/>
    </location>
</feature>
<feature type="compositionally biased region" description="Polar residues" evidence="1">
    <location>
        <begin position="263"/>
        <end position="276"/>
    </location>
</feature>
<dbReference type="RefSeq" id="WP_216632026.1">
    <property type="nucleotide sequence ID" value="NZ_JAHLQN010000001.1"/>
</dbReference>
<keyword evidence="3" id="KW-1185">Reference proteome</keyword>
<accession>A0ABS6FB15</accession>
<evidence type="ECO:0000256" key="1">
    <source>
        <dbReference type="SAM" id="MobiDB-lite"/>
    </source>
</evidence>
<feature type="region of interest" description="Disordered" evidence="1">
    <location>
        <begin position="158"/>
        <end position="197"/>
    </location>
</feature>
<feature type="compositionally biased region" description="Acidic residues" evidence="1">
    <location>
        <begin position="1"/>
        <end position="14"/>
    </location>
</feature>
<feature type="region of interest" description="Disordered" evidence="1">
    <location>
        <begin position="256"/>
        <end position="288"/>
    </location>
</feature>
<feature type="compositionally biased region" description="Low complexity" evidence="1">
    <location>
        <begin position="186"/>
        <end position="197"/>
    </location>
</feature>
<gene>
    <name evidence="2" type="ORF">KQI82_06380</name>
</gene>
<name>A0ABS6FB15_9FIRM</name>
<sequence>MEEILNTTAEEEAGIETNDAEFSAGWGEEESPAAYGPDAPETTGEAAEIAPENGDAPEDAGGAQQKAGHGESEQSEAKQTEEKAAQDIAFKVKYMDEEKTVSAEEAPALIQKGMDYDRIRVKYDEAKPVIEFMSRYAREAGVSLSEYVDHLRIEEKKAAGMPEEDARRAVELDNREERLRQEEASSAKAAEQTAASIAAAEKQRADIEAFAREYPDVNPTEIPREVWDKVRSGESLLGAYTRYENETLKVALAAASKARENAVRSTGSLKSAGSDNTNRDPFDEGWED</sequence>
<dbReference type="Proteomes" id="UP000787672">
    <property type="component" value="Unassembled WGS sequence"/>
</dbReference>
<organism evidence="2 3">
    <name type="scientific">Dysosmobacter acutus</name>
    <dbReference type="NCBI Taxonomy" id="2841504"/>
    <lineage>
        <taxon>Bacteria</taxon>
        <taxon>Bacillati</taxon>
        <taxon>Bacillota</taxon>
        <taxon>Clostridia</taxon>
        <taxon>Eubacteriales</taxon>
        <taxon>Oscillospiraceae</taxon>
        <taxon>Dysosmobacter</taxon>
    </lineage>
</organism>
<evidence type="ECO:0008006" key="4">
    <source>
        <dbReference type="Google" id="ProtNLM"/>
    </source>
</evidence>
<comment type="caution">
    <text evidence="2">The sequence shown here is derived from an EMBL/GenBank/DDBJ whole genome shotgun (WGS) entry which is preliminary data.</text>
</comment>
<evidence type="ECO:0000313" key="3">
    <source>
        <dbReference type="Proteomes" id="UP000787672"/>
    </source>
</evidence>